<dbReference type="Gene3D" id="3.40.50.2000">
    <property type="entry name" value="Glycogen Phosphorylase B"/>
    <property type="match status" value="1"/>
</dbReference>
<sequence length="357" mass="41389">MRNGLLDGKRIFVGFDDAGTEGIHSFTRVLKRKGLDIDFYGFDRNPFGVGPDITIKWWRPTFLRKFLGLIFLLSLLPKYDIFHIYFARNFVHYEIDNFILKIAGKKVIYDFRGSDVFDVEKSVRDEGKSSPYYHFYQDRGPRFFKYLAKKKKFIIEHADQIILAGPWLVDSVSRYDSIIPYSRDVDQIGSYKRNYSHREFTILHAPTNSEIKGSKYLSKAIDELRDRGLKVRLITPDRTSREELFDLINRSDVVVDQLLLGWYGGFAVEAMALEKPVICFIKEEYKKLVPFGEEIPIIGANKDNVGEVVEKLIGNRNKLKGLGKRGYEFVKKFHDAEVVAQQYEGVYNKVLGLYNAT</sequence>
<protein>
    <recommendedName>
        <fullName evidence="3">Glycosyl transferase family 1 domain-containing protein</fullName>
    </recommendedName>
</protein>
<evidence type="ECO:0000313" key="1">
    <source>
        <dbReference type="EMBL" id="OHA07300.1"/>
    </source>
</evidence>
<evidence type="ECO:0000313" key="2">
    <source>
        <dbReference type="Proteomes" id="UP000177982"/>
    </source>
</evidence>
<comment type="caution">
    <text evidence="1">The sequence shown here is derived from an EMBL/GenBank/DDBJ whole genome shotgun (WGS) entry which is preliminary data.</text>
</comment>
<organism evidence="1 2">
    <name type="scientific">Candidatus Sungbacteria bacterium RIFCSPLOWO2_01_FULL_47_10</name>
    <dbReference type="NCBI Taxonomy" id="1802276"/>
    <lineage>
        <taxon>Bacteria</taxon>
        <taxon>Candidatus Sungiibacteriota</taxon>
    </lineage>
</organism>
<dbReference type="AlphaFoldDB" id="A0A1G2L6Y2"/>
<reference evidence="1 2" key="1">
    <citation type="journal article" date="2016" name="Nat. Commun.">
        <title>Thousands of microbial genomes shed light on interconnected biogeochemical processes in an aquifer system.</title>
        <authorList>
            <person name="Anantharaman K."/>
            <person name="Brown C.T."/>
            <person name="Hug L.A."/>
            <person name="Sharon I."/>
            <person name="Castelle C.J."/>
            <person name="Probst A.J."/>
            <person name="Thomas B.C."/>
            <person name="Singh A."/>
            <person name="Wilkins M.J."/>
            <person name="Karaoz U."/>
            <person name="Brodie E.L."/>
            <person name="Williams K.H."/>
            <person name="Hubbard S.S."/>
            <person name="Banfield J.F."/>
        </authorList>
    </citation>
    <scope>NUCLEOTIDE SEQUENCE [LARGE SCALE GENOMIC DNA]</scope>
</reference>
<dbReference type="Proteomes" id="UP000177982">
    <property type="component" value="Unassembled WGS sequence"/>
</dbReference>
<accession>A0A1G2L6Y2</accession>
<dbReference type="SUPFAM" id="SSF53756">
    <property type="entry name" value="UDP-Glycosyltransferase/glycogen phosphorylase"/>
    <property type="match status" value="1"/>
</dbReference>
<gene>
    <name evidence="1" type="ORF">A2934_00425</name>
</gene>
<proteinExistence type="predicted"/>
<evidence type="ECO:0008006" key="3">
    <source>
        <dbReference type="Google" id="ProtNLM"/>
    </source>
</evidence>
<name>A0A1G2L6Y2_9BACT</name>
<dbReference type="EMBL" id="MHQO01000012">
    <property type="protein sequence ID" value="OHA07300.1"/>
    <property type="molecule type" value="Genomic_DNA"/>
</dbReference>